<evidence type="ECO:0000256" key="1">
    <source>
        <dbReference type="SAM" id="Phobius"/>
    </source>
</evidence>
<evidence type="ECO:0000313" key="2">
    <source>
        <dbReference type="EMBL" id="MDR7274477.1"/>
    </source>
</evidence>
<keyword evidence="1" id="KW-1133">Transmembrane helix</keyword>
<sequence length="62" mass="6271">MQPADREPGRTDATTLIMLANAGLVGVPAAYATSGSVLVTIVAALAAAAMVAVHLARRRPKS</sequence>
<dbReference type="AlphaFoldDB" id="A0AAE3YKA3"/>
<feature type="transmembrane region" description="Helical" evidence="1">
    <location>
        <begin position="12"/>
        <end position="31"/>
    </location>
</feature>
<keyword evidence="1" id="KW-0812">Transmembrane</keyword>
<keyword evidence="3" id="KW-1185">Reference proteome</keyword>
<feature type="transmembrane region" description="Helical" evidence="1">
    <location>
        <begin position="37"/>
        <end position="56"/>
    </location>
</feature>
<evidence type="ECO:0000313" key="3">
    <source>
        <dbReference type="Proteomes" id="UP001183643"/>
    </source>
</evidence>
<organism evidence="2 3">
    <name type="scientific">Catenuloplanes atrovinosus</name>
    <dbReference type="NCBI Taxonomy" id="137266"/>
    <lineage>
        <taxon>Bacteria</taxon>
        <taxon>Bacillati</taxon>
        <taxon>Actinomycetota</taxon>
        <taxon>Actinomycetes</taxon>
        <taxon>Micromonosporales</taxon>
        <taxon>Micromonosporaceae</taxon>
        <taxon>Catenuloplanes</taxon>
    </lineage>
</organism>
<dbReference type="EMBL" id="JAVDYB010000001">
    <property type="protein sequence ID" value="MDR7274477.1"/>
    <property type="molecule type" value="Genomic_DNA"/>
</dbReference>
<dbReference type="Proteomes" id="UP001183643">
    <property type="component" value="Unassembled WGS sequence"/>
</dbReference>
<name>A0AAE3YKA3_9ACTN</name>
<comment type="caution">
    <text evidence="2">The sequence shown here is derived from an EMBL/GenBank/DDBJ whole genome shotgun (WGS) entry which is preliminary data.</text>
</comment>
<keyword evidence="1" id="KW-0472">Membrane</keyword>
<proteinExistence type="predicted"/>
<dbReference type="RefSeq" id="WP_310364246.1">
    <property type="nucleotide sequence ID" value="NZ_JAVDYB010000001.1"/>
</dbReference>
<gene>
    <name evidence="2" type="ORF">J2S41_001255</name>
</gene>
<accession>A0AAE3YKA3</accession>
<protein>
    <submittedName>
        <fullName evidence="2">Membrane protein</fullName>
    </submittedName>
</protein>
<reference evidence="2" key="1">
    <citation type="submission" date="2023-07" db="EMBL/GenBank/DDBJ databases">
        <title>Sequencing the genomes of 1000 actinobacteria strains.</title>
        <authorList>
            <person name="Klenk H.-P."/>
        </authorList>
    </citation>
    <scope>NUCLEOTIDE SEQUENCE</scope>
    <source>
        <strain evidence="2">DSM 44707</strain>
    </source>
</reference>